<evidence type="ECO:0000259" key="1">
    <source>
        <dbReference type="Pfam" id="PF16483"/>
    </source>
</evidence>
<reference evidence="2" key="1">
    <citation type="submission" date="2023-10" db="EMBL/GenBank/DDBJ databases">
        <authorList>
            <person name="Hackl T."/>
        </authorList>
    </citation>
    <scope>NUCLEOTIDE SEQUENCE</scope>
</reference>
<dbReference type="InterPro" id="IPR032477">
    <property type="entry name" value="Glyco_hydro_64"/>
</dbReference>
<comment type="caution">
    <text evidence="2">The sequence shown here is derived from an EMBL/GenBank/DDBJ whole genome shotgun (WGS) entry which is preliminary data.</text>
</comment>
<organism evidence="2 3">
    <name type="scientific">Anthostomella pinea</name>
    <dbReference type="NCBI Taxonomy" id="933095"/>
    <lineage>
        <taxon>Eukaryota</taxon>
        <taxon>Fungi</taxon>
        <taxon>Dikarya</taxon>
        <taxon>Ascomycota</taxon>
        <taxon>Pezizomycotina</taxon>
        <taxon>Sordariomycetes</taxon>
        <taxon>Xylariomycetidae</taxon>
        <taxon>Xylariales</taxon>
        <taxon>Xylariaceae</taxon>
        <taxon>Anthostomella</taxon>
    </lineage>
</organism>
<feature type="non-terminal residue" evidence="2">
    <location>
        <position position="53"/>
    </location>
</feature>
<gene>
    <name evidence="2" type="ORF">KHLLAP_LOCUS9153</name>
</gene>
<keyword evidence="3" id="KW-1185">Reference proteome</keyword>
<sequence>MVVCRVTDNILYYDGDNRGHARPNEADIWGCNTGPFAILEEDNAVHRAMVPIL</sequence>
<dbReference type="EMBL" id="CAUWAG010000012">
    <property type="protein sequence ID" value="CAJ2508685.1"/>
    <property type="molecule type" value="Genomic_DNA"/>
</dbReference>
<proteinExistence type="predicted"/>
<accession>A0AAI8VPI4</accession>
<name>A0AAI8VPI4_9PEZI</name>
<protein>
    <submittedName>
        <fullName evidence="2">Uu.00g137110.m01.CDS01</fullName>
    </submittedName>
</protein>
<dbReference type="Pfam" id="PF16483">
    <property type="entry name" value="Glyco_hydro_64"/>
    <property type="match status" value="1"/>
</dbReference>
<evidence type="ECO:0000313" key="3">
    <source>
        <dbReference type="Proteomes" id="UP001295740"/>
    </source>
</evidence>
<feature type="domain" description="GH64" evidence="1">
    <location>
        <begin position="2"/>
        <end position="52"/>
    </location>
</feature>
<dbReference type="Proteomes" id="UP001295740">
    <property type="component" value="Unassembled WGS sequence"/>
</dbReference>
<dbReference type="AlphaFoldDB" id="A0AAI8VPI4"/>
<evidence type="ECO:0000313" key="2">
    <source>
        <dbReference type="EMBL" id="CAJ2508685.1"/>
    </source>
</evidence>